<organism evidence="1 2">
    <name type="scientific">Aliiroseovarius pelagivivens</name>
    <dbReference type="NCBI Taxonomy" id="1639690"/>
    <lineage>
        <taxon>Bacteria</taxon>
        <taxon>Pseudomonadati</taxon>
        <taxon>Pseudomonadota</taxon>
        <taxon>Alphaproteobacteria</taxon>
        <taxon>Rhodobacterales</taxon>
        <taxon>Paracoccaceae</taxon>
        <taxon>Aliiroseovarius</taxon>
    </lineage>
</organism>
<sequence>MHCINDNLDNPTVSLAGSGYELFYLWCFNDISKPSNAKRRQLFATGVLYLSHRFERIRYLVLY</sequence>
<reference evidence="1 2" key="1">
    <citation type="submission" date="2018-03" db="EMBL/GenBank/DDBJ databases">
        <authorList>
            <person name="Keele B.F."/>
        </authorList>
    </citation>
    <scope>NUCLEOTIDE SEQUENCE [LARGE SCALE GENOMIC DNA]</scope>
    <source>
        <strain evidence="1 2">CECT 8811</strain>
    </source>
</reference>
<proteinExistence type="predicted"/>
<evidence type="ECO:0000313" key="1">
    <source>
        <dbReference type="EMBL" id="SPF75019.1"/>
    </source>
</evidence>
<dbReference type="AlphaFoldDB" id="A0A2R8AGL1"/>
<keyword evidence="2" id="KW-1185">Reference proteome</keyword>
<evidence type="ECO:0000313" key="2">
    <source>
        <dbReference type="Proteomes" id="UP000244911"/>
    </source>
</evidence>
<protein>
    <submittedName>
        <fullName evidence="1">Uncharacterized protein</fullName>
    </submittedName>
</protein>
<gene>
    <name evidence="1" type="ORF">ALP8811_00001</name>
</gene>
<dbReference type="EMBL" id="OMOI01000001">
    <property type="protein sequence ID" value="SPF75019.1"/>
    <property type="molecule type" value="Genomic_DNA"/>
</dbReference>
<accession>A0A2R8AGL1</accession>
<name>A0A2R8AGL1_9RHOB</name>
<dbReference type="Proteomes" id="UP000244911">
    <property type="component" value="Unassembled WGS sequence"/>
</dbReference>